<reference evidence="1" key="1">
    <citation type="submission" date="2021-03" db="EMBL/GenBank/DDBJ databases">
        <title>Draft genome sequence of rust myrtle Austropuccinia psidii MF-1, a brazilian biotype.</title>
        <authorList>
            <person name="Quecine M.C."/>
            <person name="Pachon D.M.R."/>
            <person name="Bonatelli M.L."/>
            <person name="Correr F.H."/>
            <person name="Franceschini L.M."/>
            <person name="Leite T.F."/>
            <person name="Margarido G.R.A."/>
            <person name="Almeida C.A."/>
            <person name="Ferrarezi J.A."/>
            <person name="Labate C.A."/>
        </authorList>
    </citation>
    <scope>NUCLEOTIDE SEQUENCE</scope>
    <source>
        <strain evidence="1">MF-1</strain>
    </source>
</reference>
<proteinExistence type="predicted"/>
<sequence length="134" mass="15279">MVKPSVETIDHLILIPGKFFSHFLRGSPRNSPRIRILNHLPTISNNPSKQPGHSVLIFTRRLWISSGSLDGPTLSLLKELSRRKWQRRKFFSSSTGAGHRLKLLRSDYGGISGLRDGGWSYCWNQGRPGIERTW</sequence>
<protein>
    <submittedName>
        <fullName evidence="1">Uncharacterized protein</fullName>
    </submittedName>
</protein>
<keyword evidence="2" id="KW-1185">Reference proteome</keyword>
<comment type="caution">
    <text evidence="1">The sequence shown here is derived from an EMBL/GenBank/DDBJ whole genome shotgun (WGS) entry which is preliminary data.</text>
</comment>
<gene>
    <name evidence="1" type="ORF">O181_006063</name>
</gene>
<accession>A0A9Q3BJR3</accession>
<evidence type="ECO:0000313" key="2">
    <source>
        <dbReference type="Proteomes" id="UP000765509"/>
    </source>
</evidence>
<name>A0A9Q3BJR3_9BASI</name>
<organism evidence="1 2">
    <name type="scientific">Austropuccinia psidii MF-1</name>
    <dbReference type="NCBI Taxonomy" id="1389203"/>
    <lineage>
        <taxon>Eukaryota</taxon>
        <taxon>Fungi</taxon>
        <taxon>Dikarya</taxon>
        <taxon>Basidiomycota</taxon>
        <taxon>Pucciniomycotina</taxon>
        <taxon>Pucciniomycetes</taxon>
        <taxon>Pucciniales</taxon>
        <taxon>Sphaerophragmiaceae</taxon>
        <taxon>Austropuccinia</taxon>
    </lineage>
</organism>
<dbReference type="Proteomes" id="UP000765509">
    <property type="component" value="Unassembled WGS sequence"/>
</dbReference>
<dbReference type="AlphaFoldDB" id="A0A9Q3BJR3"/>
<dbReference type="EMBL" id="AVOT02001274">
    <property type="protein sequence ID" value="MBW0466348.1"/>
    <property type="molecule type" value="Genomic_DNA"/>
</dbReference>
<evidence type="ECO:0000313" key="1">
    <source>
        <dbReference type="EMBL" id="MBW0466348.1"/>
    </source>
</evidence>